<organism evidence="1 2">
    <name type="scientific">Brassica carinata</name>
    <name type="common">Ethiopian mustard</name>
    <name type="synonym">Abyssinian cabbage</name>
    <dbReference type="NCBI Taxonomy" id="52824"/>
    <lineage>
        <taxon>Eukaryota</taxon>
        <taxon>Viridiplantae</taxon>
        <taxon>Streptophyta</taxon>
        <taxon>Embryophyta</taxon>
        <taxon>Tracheophyta</taxon>
        <taxon>Spermatophyta</taxon>
        <taxon>Magnoliopsida</taxon>
        <taxon>eudicotyledons</taxon>
        <taxon>Gunneridae</taxon>
        <taxon>Pentapetalae</taxon>
        <taxon>rosids</taxon>
        <taxon>malvids</taxon>
        <taxon>Brassicales</taxon>
        <taxon>Brassicaceae</taxon>
        <taxon>Brassiceae</taxon>
        <taxon>Brassica</taxon>
    </lineage>
</organism>
<evidence type="ECO:0000313" key="2">
    <source>
        <dbReference type="Proteomes" id="UP000886595"/>
    </source>
</evidence>
<gene>
    <name evidence="1" type="ORF">Bca52824_087949</name>
</gene>
<evidence type="ECO:0000313" key="1">
    <source>
        <dbReference type="EMBL" id="KAG2248321.1"/>
    </source>
</evidence>
<accession>A0A8X7PAL2</accession>
<dbReference type="Proteomes" id="UP000886595">
    <property type="component" value="Unassembled WGS sequence"/>
</dbReference>
<sequence length="65" mass="7410">MTFVIVSSHDSSSASSWDLRGKLQRGGILVVASSHLGLRRHFLLSMKLSRRLLVVFSKELERRRT</sequence>
<keyword evidence="2" id="KW-1185">Reference proteome</keyword>
<reference evidence="1 2" key="1">
    <citation type="submission" date="2020-02" db="EMBL/GenBank/DDBJ databases">
        <authorList>
            <person name="Ma Q."/>
            <person name="Huang Y."/>
            <person name="Song X."/>
            <person name="Pei D."/>
        </authorList>
    </citation>
    <scope>NUCLEOTIDE SEQUENCE [LARGE SCALE GENOMIC DNA]</scope>
    <source>
        <strain evidence="1">Sxm20200214</strain>
        <tissue evidence="1">Leaf</tissue>
    </source>
</reference>
<protein>
    <submittedName>
        <fullName evidence="1">Uncharacterized protein</fullName>
    </submittedName>
</protein>
<dbReference type="AlphaFoldDB" id="A0A8X7PAL2"/>
<dbReference type="EMBL" id="JAAMPC010000017">
    <property type="protein sequence ID" value="KAG2248321.1"/>
    <property type="molecule type" value="Genomic_DNA"/>
</dbReference>
<name>A0A8X7PAL2_BRACI</name>
<comment type="caution">
    <text evidence="1">The sequence shown here is derived from an EMBL/GenBank/DDBJ whole genome shotgun (WGS) entry which is preliminary data.</text>
</comment>
<dbReference type="OrthoDB" id="10350841at2759"/>
<proteinExistence type="predicted"/>